<comment type="caution">
    <text evidence="2">The sequence shown here is derived from an EMBL/GenBank/DDBJ whole genome shotgun (WGS) entry which is preliminary data.</text>
</comment>
<evidence type="ECO:0000256" key="1">
    <source>
        <dbReference type="ARBA" id="ARBA00023002"/>
    </source>
</evidence>
<dbReference type="InterPro" id="IPR006812">
    <property type="entry name" value="GRDA"/>
</dbReference>
<accession>A0A645CV29</accession>
<evidence type="ECO:0000313" key="2">
    <source>
        <dbReference type="EMBL" id="MPM80761.1"/>
    </source>
</evidence>
<protein>
    <submittedName>
        <fullName evidence="2">Glycine/sarcosine/betaine reductase complex component A</fullName>
        <ecNumber evidence="2">1.21.4.2</ecNumber>
    </submittedName>
</protein>
<keyword evidence="1 2" id="KW-0560">Oxidoreductase</keyword>
<dbReference type="EMBL" id="VSSQ01030290">
    <property type="protein sequence ID" value="MPM80761.1"/>
    <property type="molecule type" value="Genomic_DNA"/>
</dbReference>
<sequence>MAPFEGKKFVLLGERDGIAGPVMETILKSIGCEVVFSVTECFV</sequence>
<dbReference type="GO" id="GO:0030700">
    <property type="term" value="C:glycine reductase complex"/>
    <property type="evidence" value="ECO:0007669"/>
    <property type="project" value="InterPro"/>
</dbReference>
<dbReference type="Pfam" id="PF04723">
    <property type="entry name" value="GRDA"/>
    <property type="match status" value="1"/>
</dbReference>
<gene>
    <name evidence="2" type="primary">grdA_9</name>
    <name evidence="2" type="ORF">SDC9_127811</name>
</gene>
<proteinExistence type="predicted"/>
<name>A0A645CV29_9ZZZZ</name>
<reference evidence="2" key="1">
    <citation type="submission" date="2019-08" db="EMBL/GenBank/DDBJ databases">
        <authorList>
            <person name="Kucharzyk K."/>
            <person name="Murdoch R.W."/>
            <person name="Higgins S."/>
            <person name="Loffler F."/>
        </authorList>
    </citation>
    <scope>NUCLEOTIDE SEQUENCE</scope>
</reference>
<organism evidence="2">
    <name type="scientific">bioreactor metagenome</name>
    <dbReference type="NCBI Taxonomy" id="1076179"/>
    <lineage>
        <taxon>unclassified sequences</taxon>
        <taxon>metagenomes</taxon>
        <taxon>ecological metagenomes</taxon>
    </lineage>
</organism>
<dbReference type="EC" id="1.21.4.2" evidence="2"/>
<dbReference type="GO" id="GO:0030699">
    <property type="term" value="F:glycine reductase activity"/>
    <property type="evidence" value="ECO:0007669"/>
    <property type="project" value="UniProtKB-EC"/>
</dbReference>
<dbReference type="AlphaFoldDB" id="A0A645CV29"/>